<organism evidence="3 4">
    <name type="scientific">Hypsibius exemplaris</name>
    <name type="common">Freshwater tardigrade</name>
    <dbReference type="NCBI Taxonomy" id="2072580"/>
    <lineage>
        <taxon>Eukaryota</taxon>
        <taxon>Metazoa</taxon>
        <taxon>Ecdysozoa</taxon>
        <taxon>Tardigrada</taxon>
        <taxon>Eutardigrada</taxon>
        <taxon>Parachela</taxon>
        <taxon>Hypsibioidea</taxon>
        <taxon>Hypsibiidae</taxon>
        <taxon>Hypsibius</taxon>
    </lineage>
</organism>
<feature type="region of interest" description="Disordered" evidence="2">
    <location>
        <begin position="184"/>
        <end position="232"/>
    </location>
</feature>
<dbReference type="OrthoDB" id="252964at2759"/>
<evidence type="ECO:0000256" key="2">
    <source>
        <dbReference type="SAM" id="MobiDB-lite"/>
    </source>
</evidence>
<gene>
    <name evidence="3" type="ORF">BV898_02505</name>
</gene>
<dbReference type="PANTHER" id="PTHR15359:SF8">
    <property type="entry name" value="PROTEIN CBG01055"/>
    <property type="match status" value="1"/>
</dbReference>
<name>A0A1W0X8B5_HYPEX</name>
<dbReference type="Proteomes" id="UP000192578">
    <property type="component" value="Unassembled WGS sequence"/>
</dbReference>
<accession>A0A1W0X8B5</accession>
<dbReference type="Gene3D" id="1.20.5.190">
    <property type="match status" value="1"/>
</dbReference>
<feature type="compositionally biased region" description="Basic and acidic residues" evidence="2">
    <location>
        <begin position="28"/>
        <end position="38"/>
    </location>
</feature>
<dbReference type="Pfam" id="PF00612">
    <property type="entry name" value="IQ"/>
    <property type="match status" value="1"/>
</dbReference>
<feature type="compositionally biased region" description="Basic and acidic residues" evidence="2">
    <location>
        <begin position="85"/>
        <end position="96"/>
    </location>
</feature>
<feature type="compositionally biased region" description="Polar residues" evidence="2">
    <location>
        <begin position="252"/>
        <end position="263"/>
    </location>
</feature>
<reference evidence="4" key="1">
    <citation type="submission" date="2017-01" db="EMBL/GenBank/DDBJ databases">
        <title>Comparative genomics of anhydrobiosis in the tardigrade Hypsibius dujardini.</title>
        <authorList>
            <person name="Yoshida Y."/>
            <person name="Koutsovoulos G."/>
            <person name="Laetsch D."/>
            <person name="Stevens L."/>
            <person name="Kumar S."/>
            <person name="Horikawa D."/>
            <person name="Ishino K."/>
            <person name="Komine S."/>
            <person name="Tomita M."/>
            <person name="Blaxter M."/>
            <person name="Arakawa K."/>
        </authorList>
    </citation>
    <scope>NUCLEOTIDE SEQUENCE [LARGE SCALE GENOMIC DNA]</scope>
    <source>
        <strain evidence="4">Z151</strain>
    </source>
</reference>
<feature type="compositionally biased region" description="Basic and acidic residues" evidence="2">
    <location>
        <begin position="131"/>
        <end position="140"/>
    </location>
</feature>
<feature type="region of interest" description="Disordered" evidence="2">
    <location>
        <begin position="1"/>
        <end position="147"/>
    </location>
</feature>
<evidence type="ECO:0000313" key="3">
    <source>
        <dbReference type="EMBL" id="OQV23775.1"/>
    </source>
</evidence>
<evidence type="ECO:0000313" key="4">
    <source>
        <dbReference type="Proteomes" id="UP000192578"/>
    </source>
</evidence>
<comment type="caution">
    <text evidence="3">The sequence shown here is derived from an EMBL/GenBank/DDBJ whole genome shotgun (WGS) entry which is preliminary data.</text>
</comment>
<keyword evidence="4" id="KW-1185">Reference proteome</keyword>
<dbReference type="PANTHER" id="PTHR15359">
    <property type="entry name" value="IG-LIKE DOMAIN-CONTAINING PROTEIN"/>
    <property type="match status" value="1"/>
</dbReference>
<comment type="similarity">
    <text evidence="1">Belongs to the PCP4 family.</text>
</comment>
<dbReference type="AlphaFoldDB" id="A0A1W0X8B5"/>
<sequence>MGCVPSKGEVLMAPAKSEYQHALPANGKDGKPAPETARKKGSKSEAAPSAVTENADTAKNAKKPSNGWIDGGPGELTGGFSTDVNRTEVTDAHEPDLIGQHPPVAQLDTANLDATAPLEASQALPLNSDEEATRTEKNEHPPLNQNRRYFVDDLSAIPTSQHHLAATLIQSVYRGRLIRRGFRPKNRVDPVSDMSSDTAQKSATAGNNDKNAAGTTPKQAEEEIDIDLKDPEVEKAAIKIQGAFKGLKMKRNSSSSGAEQTPG</sequence>
<dbReference type="EMBL" id="MTYJ01000010">
    <property type="protein sequence ID" value="OQV23775.1"/>
    <property type="molecule type" value="Genomic_DNA"/>
</dbReference>
<dbReference type="InterPro" id="IPR052142">
    <property type="entry name" value="Calmodulin_Regulator_PCP4-like"/>
</dbReference>
<evidence type="ECO:0000256" key="1">
    <source>
        <dbReference type="ARBA" id="ARBA00038017"/>
    </source>
</evidence>
<dbReference type="PROSITE" id="PS50096">
    <property type="entry name" value="IQ"/>
    <property type="match status" value="2"/>
</dbReference>
<feature type="region of interest" description="Disordered" evidence="2">
    <location>
        <begin position="244"/>
        <end position="263"/>
    </location>
</feature>
<dbReference type="InterPro" id="IPR000048">
    <property type="entry name" value="IQ_motif_EF-hand-BS"/>
</dbReference>
<protein>
    <submittedName>
        <fullName evidence="3">Uncharacterized protein</fullName>
    </submittedName>
</protein>
<proteinExistence type="inferred from homology"/>
<feature type="compositionally biased region" description="Polar residues" evidence="2">
    <location>
        <begin position="193"/>
        <end position="218"/>
    </location>
</feature>
<dbReference type="CDD" id="cd23767">
    <property type="entry name" value="IQCD"/>
    <property type="match status" value="1"/>
</dbReference>
<dbReference type="SMART" id="SM00015">
    <property type="entry name" value="IQ"/>
    <property type="match status" value="2"/>
</dbReference>